<dbReference type="InterPro" id="IPR025110">
    <property type="entry name" value="AMP-bd_C"/>
</dbReference>
<dbReference type="PANTHER" id="PTHR43201:SF5">
    <property type="entry name" value="MEDIUM-CHAIN ACYL-COA LIGASE ACSF2, MITOCHONDRIAL"/>
    <property type="match status" value="1"/>
</dbReference>
<dbReference type="Pfam" id="PF13193">
    <property type="entry name" value="AMP-binding_C"/>
    <property type="match status" value="1"/>
</dbReference>
<keyword evidence="11" id="KW-1185">Reference proteome</keyword>
<evidence type="ECO:0000313" key="11">
    <source>
        <dbReference type="Proteomes" id="UP000663879"/>
    </source>
</evidence>
<comment type="similarity">
    <text evidence="1">Belongs to the ATP-dependent AMP-binding enzyme family.</text>
</comment>
<comment type="catalytic activity">
    <reaction evidence="6">
        <text>octanoate + ATP + CoA = octanoyl-CoA + AMP + diphosphate</text>
        <dbReference type="Rhea" id="RHEA:33631"/>
        <dbReference type="ChEBI" id="CHEBI:25646"/>
        <dbReference type="ChEBI" id="CHEBI:30616"/>
        <dbReference type="ChEBI" id="CHEBI:33019"/>
        <dbReference type="ChEBI" id="CHEBI:57287"/>
        <dbReference type="ChEBI" id="CHEBI:57386"/>
        <dbReference type="ChEBI" id="CHEBI:456215"/>
    </reaction>
</comment>
<reference evidence="10" key="1">
    <citation type="submission" date="2021-02" db="EMBL/GenBank/DDBJ databases">
        <authorList>
            <person name="Nowell W R."/>
        </authorList>
    </citation>
    <scope>NUCLEOTIDE SEQUENCE</scope>
    <source>
        <strain evidence="10">Ploen Becks lab</strain>
    </source>
</reference>
<organism evidence="10 11">
    <name type="scientific">Brachionus calyciflorus</name>
    <dbReference type="NCBI Taxonomy" id="104777"/>
    <lineage>
        <taxon>Eukaryota</taxon>
        <taxon>Metazoa</taxon>
        <taxon>Spiralia</taxon>
        <taxon>Gnathifera</taxon>
        <taxon>Rotifera</taxon>
        <taxon>Eurotatoria</taxon>
        <taxon>Monogononta</taxon>
        <taxon>Pseudotrocha</taxon>
        <taxon>Ploima</taxon>
        <taxon>Brachionidae</taxon>
        <taxon>Brachionus</taxon>
    </lineage>
</organism>
<feature type="domain" description="AMP-dependent synthetase/ligase" evidence="8">
    <location>
        <begin position="53"/>
        <end position="447"/>
    </location>
</feature>
<gene>
    <name evidence="10" type="ORF">OXX778_LOCUS15019</name>
</gene>
<sequence>MYFKLLNNAYLSRLLRPIGSKYSTLSSDVKLSYTHCDVHNLNLIGKTVVECFNDKVSEKPNEIAYKFCLHQQNFTFIELKQRVDEIAQNLLNMGFKKGDRLSIMLPNIPEFMLTSLACASIGVISALMNPAYQLVEIEYMLKKTQSKGIVIMDNFKSLKHYENLSKICPELESTKPGELKSVNLPDLKHVIVANLDKKSQVNYRGTWNFDRDLKKFNGNVQVFPHIDLDDMLAMIFTSGTTGLPKVATIRNHTAVNSSFLEHHYPGCSNSNRIVCIPIPLFHIFGYVIGALSTITNGNQTVFPNILPDTLSTMKSIQNEKCTSLKGAPVIFHDIINHPERPKYDLSSLESMLIGASVVPKDLLLKIKKDLNLKHVIVGYGMTETGSVGSLTRCDDIQKSEKFAYETIGKGFPHVEAKIIDPISKKITPRNTDGELCLRGYNIMTEYWDDPVKTAESIDKNGWFYTGDICSMDEHGYLYFKSRAKEIVIRGGVNIYPAEVERFLRTNEKVLECFVVGVPDERFGEELCAWVKLKSNNEMNEKELKDFCKDKIAYFKIPKYVKFVDSFPINATGKVQKFKMVEQMKNELKLN</sequence>
<dbReference type="Gene3D" id="3.30.300.30">
    <property type="match status" value="1"/>
</dbReference>
<evidence type="ECO:0000256" key="7">
    <source>
        <dbReference type="ARBA" id="ARBA00048277"/>
    </source>
</evidence>
<evidence type="ECO:0000259" key="9">
    <source>
        <dbReference type="Pfam" id="PF13193"/>
    </source>
</evidence>
<evidence type="ECO:0000256" key="3">
    <source>
        <dbReference type="ARBA" id="ARBA00037247"/>
    </source>
</evidence>
<evidence type="ECO:0000256" key="2">
    <source>
        <dbReference type="ARBA" id="ARBA00022598"/>
    </source>
</evidence>
<name>A0A814EZW8_9BILA</name>
<dbReference type="InterPro" id="IPR045851">
    <property type="entry name" value="AMP-bd_C_sf"/>
</dbReference>
<evidence type="ECO:0000313" key="10">
    <source>
        <dbReference type="EMBL" id="CAF0973055.1"/>
    </source>
</evidence>
<dbReference type="FunFam" id="3.30.300.30:FF:000008">
    <property type="entry name" value="2,3-dihydroxybenzoate-AMP ligase"/>
    <property type="match status" value="1"/>
</dbReference>
<dbReference type="InterPro" id="IPR020845">
    <property type="entry name" value="AMP-binding_CS"/>
</dbReference>
<evidence type="ECO:0000256" key="6">
    <source>
        <dbReference type="ARBA" id="ARBA00047319"/>
    </source>
</evidence>
<dbReference type="Gene3D" id="2.30.38.10">
    <property type="entry name" value="Luciferase, Domain 3"/>
    <property type="match status" value="1"/>
</dbReference>
<dbReference type="PANTHER" id="PTHR43201">
    <property type="entry name" value="ACYL-COA SYNTHETASE"/>
    <property type="match status" value="1"/>
</dbReference>
<evidence type="ECO:0000256" key="1">
    <source>
        <dbReference type="ARBA" id="ARBA00006432"/>
    </source>
</evidence>
<evidence type="ECO:0000256" key="5">
    <source>
        <dbReference type="ARBA" id="ARBA00039638"/>
    </source>
</evidence>
<feature type="domain" description="AMP-binding enzyme C-terminal" evidence="9">
    <location>
        <begin position="498"/>
        <end position="573"/>
    </location>
</feature>
<dbReference type="AlphaFoldDB" id="A0A814EZW8"/>
<proteinExistence type="inferred from homology"/>
<protein>
    <recommendedName>
        <fullName evidence="5">Medium-chain acyl-CoA ligase ACSF2, mitochondrial</fullName>
        <ecNumber evidence="4">6.2.1.2</ecNumber>
    </recommendedName>
</protein>
<dbReference type="Pfam" id="PF00501">
    <property type="entry name" value="AMP-binding"/>
    <property type="match status" value="1"/>
</dbReference>
<dbReference type="OrthoDB" id="10253115at2759"/>
<dbReference type="EC" id="6.2.1.2" evidence="4"/>
<evidence type="ECO:0000256" key="4">
    <source>
        <dbReference type="ARBA" id="ARBA00039009"/>
    </source>
</evidence>
<dbReference type="GO" id="GO:0031956">
    <property type="term" value="F:medium-chain fatty acid-CoA ligase activity"/>
    <property type="evidence" value="ECO:0007669"/>
    <property type="project" value="UniProtKB-EC"/>
</dbReference>
<dbReference type="PROSITE" id="PS00455">
    <property type="entry name" value="AMP_BINDING"/>
    <property type="match status" value="1"/>
</dbReference>
<accession>A0A814EZW8</accession>
<comment type="caution">
    <text evidence="10">The sequence shown here is derived from an EMBL/GenBank/DDBJ whole genome shotgun (WGS) entry which is preliminary data.</text>
</comment>
<keyword evidence="2" id="KW-0436">Ligase</keyword>
<comment type="function">
    <text evidence="3">Acyl-CoA synthases catalyze the initial reaction in fatty acid metabolism, by forming a thioester with CoA. Has some preference toward medium-chain substrates. Plays a role in adipocyte differentiation.</text>
</comment>
<dbReference type="GO" id="GO:0006631">
    <property type="term" value="P:fatty acid metabolic process"/>
    <property type="evidence" value="ECO:0007669"/>
    <property type="project" value="TreeGrafter"/>
</dbReference>
<dbReference type="Proteomes" id="UP000663879">
    <property type="component" value="Unassembled WGS sequence"/>
</dbReference>
<dbReference type="Gene3D" id="3.40.50.980">
    <property type="match status" value="2"/>
</dbReference>
<comment type="catalytic activity">
    <reaction evidence="7">
        <text>a medium-chain fatty acid + ATP + CoA = a medium-chain fatty acyl-CoA + AMP + diphosphate</text>
        <dbReference type="Rhea" id="RHEA:48340"/>
        <dbReference type="ChEBI" id="CHEBI:30616"/>
        <dbReference type="ChEBI" id="CHEBI:33019"/>
        <dbReference type="ChEBI" id="CHEBI:57287"/>
        <dbReference type="ChEBI" id="CHEBI:59558"/>
        <dbReference type="ChEBI" id="CHEBI:90546"/>
        <dbReference type="ChEBI" id="CHEBI:456215"/>
        <dbReference type="EC" id="6.2.1.2"/>
    </reaction>
</comment>
<evidence type="ECO:0000259" key="8">
    <source>
        <dbReference type="Pfam" id="PF00501"/>
    </source>
</evidence>
<dbReference type="InterPro" id="IPR000873">
    <property type="entry name" value="AMP-dep_synth/lig_dom"/>
</dbReference>
<dbReference type="SUPFAM" id="SSF56801">
    <property type="entry name" value="Acetyl-CoA synthetase-like"/>
    <property type="match status" value="1"/>
</dbReference>
<dbReference type="EMBL" id="CAJNOC010003216">
    <property type="protein sequence ID" value="CAF0973055.1"/>
    <property type="molecule type" value="Genomic_DNA"/>
</dbReference>